<dbReference type="CDD" id="cd00093">
    <property type="entry name" value="HTH_XRE"/>
    <property type="match status" value="1"/>
</dbReference>
<dbReference type="GO" id="GO:0003677">
    <property type="term" value="F:DNA binding"/>
    <property type="evidence" value="ECO:0007669"/>
    <property type="project" value="InterPro"/>
</dbReference>
<evidence type="ECO:0000313" key="2">
    <source>
        <dbReference type="EMBL" id="GHC73471.1"/>
    </source>
</evidence>
<dbReference type="AlphaFoldDB" id="A0A918TZX8"/>
<dbReference type="InterPro" id="IPR010982">
    <property type="entry name" value="Lambda_DNA-bd_dom_sf"/>
</dbReference>
<dbReference type="RefSeq" id="WP_190113161.1">
    <property type="nucleotide sequence ID" value="NZ_BMVB01000040.1"/>
</dbReference>
<dbReference type="Proteomes" id="UP000646244">
    <property type="component" value="Unassembled WGS sequence"/>
</dbReference>
<reference evidence="2" key="1">
    <citation type="journal article" date="2014" name="Int. J. Syst. Evol. Microbiol.">
        <title>Complete genome sequence of Corynebacterium casei LMG S-19264T (=DSM 44701T), isolated from a smear-ripened cheese.</title>
        <authorList>
            <consortium name="US DOE Joint Genome Institute (JGI-PGF)"/>
            <person name="Walter F."/>
            <person name="Albersmeier A."/>
            <person name="Kalinowski J."/>
            <person name="Ruckert C."/>
        </authorList>
    </citation>
    <scope>NUCLEOTIDE SEQUENCE</scope>
    <source>
        <strain evidence="2">JCM 4633</strain>
    </source>
</reference>
<accession>A0A918TZX8</accession>
<evidence type="ECO:0000313" key="3">
    <source>
        <dbReference type="Proteomes" id="UP000646244"/>
    </source>
</evidence>
<feature type="domain" description="HTH cro/C1-type" evidence="1">
    <location>
        <begin position="20"/>
        <end position="73"/>
    </location>
</feature>
<protein>
    <submittedName>
        <fullName evidence="2">Transcriptional regulator</fullName>
    </submittedName>
</protein>
<organism evidence="2 3">
    <name type="scientific">Streptomyces cinnamoneus</name>
    <name type="common">Streptoverticillium cinnamoneum</name>
    <dbReference type="NCBI Taxonomy" id="53446"/>
    <lineage>
        <taxon>Bacteria</taxon>
        <taxon>Bacillati</taxon>
        <taxon>Actinomycetota</taxon>
        <taxon>Actinomycetes</taxon>
        <taxon>Kitasatosporales</taxon>
        <taxon>Streptomycetaceae</taxon>
        <taxon>Streptomyces</taxon>
        <taxon>Streptomyces cinnamoneus group</taxon>
    </lineage>
</organism>
<comment type="caution">
    <text evidence="2">The sequence shown here is derived from an EMBL/GenBank/DDBJ whole genome shotgun (WGS) entry which is preliminary data.</text>
</comment>
<dbReference type="Pfam" id="PF13560">
    <property type="entry name" value="HTH_31"/>
    <property type="match status" value="1"/>
</dbReference>
<dbReference type="SUPFAM" id="SSF47413">
    <property type="entry name" value="lambda repressor-like DNA-binding domains"/>
    <property type="match status" value="1"/>
</dbReference>
<dbReference type="InterPro" id="IPR001387">
    <property type="entry name" value="Cro/C1-type_HTH"/>
</dbReference>
<dbReference type="EMBL" id="BMVB01000040">
    <property type="protein sequence ID" value="GHC73471.1"/>
    <property type="molecule type" value="Genomic_DNA"/>
</dbReference>
<proteinExistence type="predicted"/>
<dbReference type="InterPro" id="IPR043917">
    <property type="entry name" value="DUF5753"/>
</dbReference>
<dbReference type="SMART" id="SM00530">
    <property type="entry name" value="HTH_XRE"/>
    <property type="match status" value="1"/>
</dbReference>
<gene>
    <name evidence="2" type="ORF">GCM10010507_60880</name>
</gene>
<name>A0A918TZX8_STRCJ</name>
<evidence type="ECO:0000259" key="1">
    <source>
        <dbReference type="PROSITE" id="PS50943"/>
    </source>
</evidence>
<sequence length="278" mass="30558">MANGRFGQSRIGWEFFGSELKRCREAAGLTQQELGRRVICSGSYIGQFETAMRKPQLDVAQRIDVELGTGGFLGRMCKELIDSSPYADCFAEAAYLEGMAATIREYAPTFVPGVLQTAAYGRAVFLGGFPFIPEDDIQARVAARLERARILDHPTEPLWWAILDESVIRRKTGGAAAMHEQLMHIASLVRRRRIGVQVVPFEAGHPVVEGTLSLMTFEEAPPLAYTEGHRTGALLDDPAMVARCVRSYDLARAVALPPAQSLSLIESVAEEYAHECNA</sequence>
<reference evidence="2" key="2">
    <citation type="submission" date="2020-09" db="EMBL/GenBank/DDBJ databases">
        <authorList>
            <person name="Sun Q."/>
            <person name="Ohkuma M."/>
        </authorList>
    </citation>
    <scope>NUCLEOTIDE SEQUENCE</scope>
    <source>
        <strain evidence="2">JCM 4633</strain>
    </source>
</reference>
<dbReference type="PROSITE" id="PS50943">
    <property type="entry name" value="HTH_CROC1"/>
    <property type="match status" value="1"/>
</dbReference>
<dbReference type="Pfam" id="PF19054">
    <property type="entry name" value="DUF5753"/>
    <property type="match status" value="1"/>
</dbReference>
<dbReference type="Gene3D" id="1.10.260.40">
    <property type="entry name" value="lambda repressor-like DNA-binding domains"/>
    <property type="match status" value="1"/>
</dbReference>